<gene>
    <name evidence="1" type="primary">mftA</name>
    <name evidence="1" type="ORF">N1032_07980</name>
</gene>
<dbReference type="Proteomes" id="UP001165586">
    <property type="component" value="Unassembled WGS sequence"/>
</dbReference>
<dbReference type="NCBIfam" id="TIGR03969">
    <property type="entry name" value="mycofactocin"/>
    <property type="match status" value="1"/>
</dbReference>
<sequence>MSTREQTATASEAPAAIEADSLVEEVSIDGMCGVY</sequence>
<protein>
    <submittedName>
        <fullName evidence="1">Mycofactocin MftA</fullName>
    </submittedName>
</protein>
<keyword evidence="2" id="KW-1185">Reference proteome</keyword>
<evidence type="ECO:0000313" key="1">
    <source>
        <dbReference type="EMBL" id="MCS5733676.1"/>
    </source>
</evidence>
<dbReference type="InterPro" id="IPR023988">
    <property type="entry name" value="MftA"/>
</dbReference>
<proteinExistence type="predicted"/>
<organism evidence="1 2">
    <name type="scientific">Herbiconiux daphne</name>
    <dbReference type="NCBI Taxonomy" id="2970914"/>
    <lineage>
        <taxon>Bacteria</taxon>
        <taxon>Bacillati</taxon>
        <taxon>Actinomycetota</taxon>
        <taxon>Actinomycetes</taxon>
        <taxon>Micrococcales</taxon>
        <taxon>Microbacteriaceae</taxon>
        <taxon>Herbiconiux</taxon>
    </lineage>
</organism>
<dbReference type="Pfam" id="PF23709">
    <property type="entry name" value="MftA"/>
    <property type="match status" value="1"/>
</dbReference>
<dbReference type="RefSeq" id="WP_259538493.1">
    <property type="nucleotide sequence ID" value="NZ_JANLCJ010000002.1"/>
</dbReference>
<comment type="caution">
    <text evidence="1">The sequence shown here is derived from an EMBL/GenBank/DDBJ whole genome shotgun (WGS) entry which is preliminary data.</text>
</comment>
<evidence type="ECO:0000313" key="2">
    <source>
        <dbReference type="Proteomes" id="UP001165586"/>
    </source>
</evidence>
<reference evidence="1" key="1">
    <citation type="submission" date="2022-08" db="EMBL/GenBank/DDBJ databases">
        <authorList>
            <person name="Deng Y."/>
            <person name="Han X.-F."/>
            <person name="Zhang Y.-Q."/>
        </authorList>
    </citation>
    <scope>NUCLEOTIDE SEQUENCE</scope>
    <source>
        <strain evidence="1">CPCC 203386</strain>
    </source>
</reference>
<dbReference type="EMBL" id="JANLCJ010000002">
    <property type="protein sequence ID" value="MCS5733676.1"/>
    <property type="molecule type" value="Genomic_DNA"/>
</dbReference>
<accession>A0ABT2H183</accession>
<name>A0ABT2H183_9MICO</name>